<dbReference type="SUPFAM" id="SSF53756">
    <property type="entry name" value="UDP-Glycosyltransferase/glycogen phosphorylase"/>
    <property type="match status" value="1"/>
</dbReference>
<dbReference type="Pfam" id="PF01075">
    <property type="entry name" value="Glyco_transf_9"/>
    <property type="match status" value="1"/>
</dbReference>
<name>A0A934RBD3_9BACT</name>
<organism evidence="3 4">
    <name type="scientific">Haloferula rosea</name>
    <dbReference type="NCBI Taxonomy" id="490093"/>
    <lineage>
        <taxon>Bacteria</taxon>
        <taxon>Pseudomonadati</taxon>
        <taxon>Verrucomicrobiota</taxon>
        <taxon>Verrucomicrobiia</taxon>
        <taxon>Verrucomicrobiales</taxon>
        <taxon>Verrucomicrobiaceae</taxon>
        <taxon>Haloferula</taxon>
    </lineage>
</organism>
<evidence type="ECO:0000313" key="3">
    <source>
        <dbReference type="EMBL" id="MBK1827917.1"/>
    </source>
</evidence>
<dbReference type="EMBL" id="JAENII010000009">
    <property type="protein sequence ID" value="MBK1827917.1"/>
    <property type="molecule type" value="Genomic_DNA"/>
</dbReference>
<dbReference type="InterPro" id="IPR051199">
    <property type="entry name" value="LPS_LOS_Heptosyltrfase"/>
</dbReference>
<sequence>MADPSCPLSDDPLWIVAPAQWRDACFSLPATRALAEKRAVHILCPDFQRELWEATGLREVRSFEPSTKPRVLAKELDGIAQCLLWENSIGAQAMIHAGVQARHGLPAKGLAKSLTHPITLTRRPGPPEHQVRRFLDSVAHLGAGPLEPGHFSPLPGTSDQHTGVWLLSPDSDFGDHFQWPAERWLELIERLPLDRERIHIHDSGPIARRIAEATSLHFVEPRSPTQTAAYAYCLAADSSFPHMAAAFGVTCVVLFGPGDPGRTRPLGKQHLSIRRKAECSPCLLDRCALDLRCQLELEVDQVHDELTTFMET</sequence>
<protein>
    <submittedName>
        <fullName evidence="3">Uncharacterized protein</fullName>
    </submittedName>
</protein>
<dbReference type="Gene3D" id="3.40.50.2000">
    <property type="entry name" value="Glycogen Phosphorylase B"/>
    <property type="match status" value="1"/>
</dbReference>
<evidence type="ECO:0000313" key="4">
    <source>
        <dbReference type="Proteomes" id="UP000658278"/>
    </source>
</evidence>
<dbReference type="GO" id="GO:0008713">
    <property type="term" value="F:ADP-heptose-lipopolysaccharide heptosyltransferase activity"/>
    <property type="evidence" value="ECO:0007669"/>
    <property type="project" value="TreeGrafter"/>
</dbReference>
<dbReference type="RefSeq" id="WP_200280239.1">
    <property type="nucleotide sequence ID" value="NZ_JAENII010000009.1"/>
</dbReference>
<dbReference type="Proteomes" id="UP000658278">
    <property type="component" value="Unassembled WGS sequence"/>
</dbReference>
<keyword evidence="1" id="KW-0328">Glycosyltransferase</keyword>
<dbReference type="InterPro" id="IPR002201">
    <property type="entry name" value="Glyco_trans_9"/>
</dbReference>
<evidence type="ECO:0000256" key="2">
    <source>
        <dbReference type="ARBA" id="ARBA00022679"/>
    </source>
</evidence>
<dbReference type="AlphaFoldDB" id="A0A934RBD3"/>
<dbReference type="PANTHER" id="PTHR30160">
    <property type="entry name" value="TETRAACYLDISACCHARIDE 4'-KINASE-RELATED"/>
    <property type="match status" value="1"/>
</dbReference>
<gene>
    <name evidence="3" type="ORF">JIN81_12870</name>
</gene>
<dbReference type="GO" id="GO:0005829">
    <property type="term" value="C:cytosol"/>
    <property type="evidence" value="ECO:0007669"/>
    <property type="project" value="TreeGrafter"/>
</dbReference>
<comment type="caution">
    <text evidence="3">The sequence shown here is derived from an EMBL/GenBank/DDBJ whole genome shotgun (WGS) entry which is preliminary data.</text>
</comment>
<proteinExistence type="predicted"/>
<dbReference type="GO" id="GO:0009244">
    <property type="term" value="P:lipopolysaccharide core region biosynthetic process"/>
    <property type="evidence" value="ECO:0007669"/>
    <property type="project" value="TreeGrafter"/>
</dbReference>
<reference evidence="3" key="1">
    <citation type="submission" date="2021-01" db="EMBL/GenBank/DDBJ databases">
        <title>Modified the classification status of verrucomicrobia.</title>
        <authorList>
            <person name="Feng X."/>
        </authorList>
    </citation>
    <scope>NUCLEOTIDE SEQUENCE</scope>
    <source>
        <strain evidence="3">KCTC 22201</strain>
    </source>
</reference>
<dbReference type="PANTHER" id="PTHR30160:SF7">
    <property type="entry name" value="ADP-HEPTOSE--LPS HEPTOSYLTRANSFERASE 2"/>
    <property type="match status" value="1"/>
</dbReference>
<keyword evidence="2" id="KW-0808">Transferase</keyword>
<evidence type="ECO:0000256" key="1">
    <source>
        <dbReference type="ARBA" id="ARBA00022676"/>
    </source>
</evidence>
<accession>A0A934RBD3</accession>
<keyword evidence="4" id="KW-1185">Reference proteome</keyword>